<name>A0ABV6G1K2_9GAMM</name>
<dbReference type="SMART" id="SM00345">
    <property type="entry name" value="HTH_GNTR"/>
    <property type="match status" value="1"/>
</dbReference>
<organism evidence="5 6">
    <name type="scientific">Kushneria aurantia</name>
    <dbReference type="NCBI Taxonomy" id="504092"/>
    <lineage>
        <taxon>Bacteria</taxon>
        <taxon>Pseudomonadati</taxon>
        <taxon>Pseudomonadota</taxon>
        <taxon>Gammaproteobacteria</taxon>
        <taxon>Oceanospirillales</taxon>
        <taxon>Halomonadaceae</taxon>
        <taxon>Kushneria</taxon>
    </lineage>
</organism>
<evidence type="ECO:0000259" key="4">
    <source>
        <dbReference type="PROSITE" id="PS50949"/>
    </source>
</evidence>
<evidence type="ECO:0000313" key="5">
    <source>
        <dbReference type="EMBL" id="MFC0266892.1"/>
    </source>
</evidence>
<comment type="caution">
    <text evidence="5">The sequence shown here is derived from an EMBL/GenBank/DDBJ whole genome shotgun (WGS) entry which is preliminary data.</text>
</comment>
<protein>
    <submittedName>
        <fullName evidence="5">GntR family transcriptional regulator</fullName>
    </submittedName>
</protein>
<keyword evidence="6" id="KW-1185">Reference proteome</keyword>
<dbReference type="RefSeq" id="WP_019949812.1">
    <property type="nucleotide sequence ID" value="NZ_JBHLVX010000010.1"/>
</dbReference>
<dbReference type="Gene3D" id="1.10.10.10">
    <property type="entry name" value="Winged helix-like DNA-binding domain superfamily/Winged helix DNA-binding domain"/>
    <property type="match status" value="1"/>
</dbReference>
<dbReference type="SUPFAM" id="SSF48008">
    <property type="entry name" value="GntR ligand-binding domain-like"/>
    <property type="match status" value="1"/>
</dbReference>
<dbReference type="SUPFAM" id="SSF46785">
    <property type="entry name" value="Winged helix' DNA-binding domain"/>
    <property type="match status" value="1"/>
</dbReference>
<dbReference type="PANTHER" id="PTHR43537">
    <property type="entry name" value="TRANSCRIPTIONAL REGULATOR, GNTR FAMILY"/>
    <property type="match status" value="1"/>
</dbReference>
<evidence type="ECO:0000256" key="3">
    <source>
        <dbReference type="ARBA" id="ARBA00023163"/>
    </source>
</evidence>
<keyword evidence="2" id="KW-0238">DNA-binding</keyword>
<dbReference type="InterPro" id="IPR036390">
    <property type="entry name" value="WH_DNA-bd_sf"/>
</dbReference>
<dbReference type="InterPro" id="IPR000524">
    <property type="entry name" value="Tscrpt_reg_HTH_GntR"/>
</dbReference>
<dbReference type="CDD" id="cd07377">
    <property type="entry name" value="WHTH_GntR"/>
    <property type="match status" value="1"/>
</dbReference>
<dbReference type="Pfam" id="PF00392">
    <property type="entry name" value="GntR"/>
    <property type="match status" value="1"/>
</dbReference>
<accession>A0ABV6G1K2</accession>
<dbReference type="PANTHER" id="PTHR43537:SF24">
    <property type="entry name" value="GLUCONATE OPERON TRANSCRIPTIONAL REPRESSOR"/>
    <property type="match status" value="1"/>
</dbReference>
<dbReference type="InterPro" id="IPR011711">
    <property type="entry name" value="GntR_C"/>
</dbReference>
<keyword evidence="1" id="KW-0805">Transcription regulation</keyword>
<dbReference type="SMART" id="SM00895">
    <property type="entry name" value="FCD"/>
    <property type="match status" value="1"/>
</dbReference>
<evidence type="ECO:0000256" key="1">
    <source>
        <dbReference type="ARBA" id="ARBA00023015"/>
    </source>
</evidence>
<dbReference type="Proteomes" id="UP001589814">
    <property type="component" value="Unassembled WGS sequence"/>
</dbReference>
<sequence>MTKPHQPFHALQQRDLVNQIADQLTEALLKGRFQSGSHLAEAQLAREFGVSRAPVREAARLLESRGMLVSQPRRGFFVRTFSAEELNEVYDLRLCLERHAIQLLVGKLTAEMEEDLRKQLDTIYVAADRGTAVQQIEEDVVFHRMLCVFGGNSRLVKVFDQLCHEMRFCILLIGQLYDDPMRVASTHQPIIEALRTREPAACEAAIDYHIGVAQQKVVEMFRHSSQQRC</sequence>
<proteinExistence type="predicted"/>
<reference evidence="5 6" key="1">
    <citation type="submission" date="2024-09" db="EMBL/GenBank/DDBJ databases">
        <authorList>
            <person name="Sun Q."/>
            <person name="Mori K."/>
        </authorList>
    </citation>
    <scope>NUCLEOTIDE SEQUENCE [LARGE SCALE GENOMIC DNA]</scope>
    <source>
        <strain evidence="5 6">CCM 7415</strain>
    </source>
</reference>
<dbReference type="InterPro" id="IPR036388">
    <property type="entry name" value="WH-like_DNA-bd_sf"/>
</dbReference>
<feature type="domain" description="HTH gntR-type" evidence="4">
    <location>
        <begin position="14"/>
        <end position="81"/>
    </location>
</feature>
<dbReference type="Gene3D" id="1.20.120.530">
    <property type="entry name" value="GntR ligand-binding domain-like"/>
    <property type="match status" value="1"/>
</dbReference>
<evidence type="ECO:0000313" key="6">
    <source>
        <dbReference type="Proteomes" id="UP001589814"/>
    </source>
</evidence>
<evidence type="ECO:0000256" key="2">
    <source>
        <dbReference type="ARBA" id="ARBA00023125"/>
    </source>
</evidence>
<gene>
    <name evidence="5" type="ORF">ACFFHW_02580</name>
</gene>
<dbReference type="PRINTS" id="PR00035">
    <property type="entry name" value="HTHGNTR"/>
</dbReference>
<dbReference type="PROSITE" id="PS50949">
    <property type="entry name" value="HTH_GNTR"/>
    <property type="match status" value="1"/>
</dbReference>
<dbReference type="EMBL" id="JBHLVX010000010">
    <property type="protein sequence ID" value="MFC0266892.1"/>
    <property type="molecule type" value="Genomic_DNA"/>
</dbReference>
<keyword evidence="3" id="KW-0804">Transcription</keyword>
<dbReference type="InterPro" id="IPR008920">
    <property type="entry name" value="TF_FadR/GntR_C"/>
</dbReference>
<dbReference type="Pfam" id="PF07729">
    <property type="entry name" value="FCD"/>
    <property type="match status" value="1"/>
</dbReference>